<comment type="subcellular location">
    <subcellularLocation>
        <location evidence="5">Cytoplasm</location>
    </subcellularLocation>
</comment>
<comment type="caution">
    <text evidence="7">The sequence shown here is derived from an EMBL/GenBank/DDBJ whole genome shotgun (WGS) entry which is preliminary data.</text>
</comment>
<evidence type="ECO:0000256" key="3">
    <source>
        <dbReference type="ARBA" id="ARBA00022722"/>
    </source>
</evidence>
<gene>
    <name evidence="7" type="primary">ruvX</name>
    <name evidence="7" type="ORF">FG382_07310</name>
</gene>
<dbReference type="Gene3D" id="3.30.420.140">
    <property type="entry name" value="YqgF/RNase H-like domain"/>
    <property type="match status" value="1"/>
</dbReference>
<dbReference type="InterPro" id="IPR037027">
    <property type="entry name" value="YqgF/RNaseH-like_dom_sf"/>
</dbReference>
<dbReference type="GO" id="GO:0005829">
    <property type="term" value="C:cytosol"/>
    <property type="evidence" value="ECO:0007669"/>
    <property type="project" value="TreeGrafter"/>
</dbReference>
<dbReference type="SMART" id="SM00732">
    <property type="entry name" value="YqgFc"/>
    <property type="match status" value="1"/>
</dbReference>
<protein>
    <recommendedName>
        <fullName evidence="5">Putative pre-16S rRNA nuclease</fullName>
        <ecNumber evidence="5">3.1.-.-</ecNumber>
    </recommendedName>
</protein>
<dbReference type="NCBIfam" id="TIGR00250">
    <property type="entry name" value="RNAse_H_YqgF"/>
    <property type="match status" value="1"/>
</dbReference>
<dbReference type="EMBL" id="VDGH01000004">
    <property type="protein sequence ID" value="TQR14261.1"/>
    <property type="molecule type" value="Genomic_DNA"/>
</dbReference>
<dbReference type="PANTHER" id="PTHR33317:SF4">
    <property type="entry name" value="POLYNUCLEOTIDYL TRANSFERASE, RIBONUCLEASE H-LIKE SUPERFAMILY PROTEIN"/>
    <property type="match status" value="1"/>
</dbReference>
<proteinExistence type="inferred from homology"/>
<evidence type="ECO:0000256" key="2">
    <source>
        <dbReference type="ARBA" id="ARBA00022517"/>
    </source>
</evidence>
<dbReference type="SUPFAM" id="SSF53098">
    <property type="entry name" value="Ribonuclease H-like"/>
    <property type="match status" value="1"/>
</dbReference>
<dbReference type="GO" id="GO:0016788">
    <property type="term" value="F:hydrolase activity, acting on ester bonds"/>
    <property type="evidence" value="ECO:0007669"/>
    <property type="project" value="UniProtKB-UniRule"/>
</dbReference>
<dbReference type="Proteomes" id="UP000317316">
    <property type="component" value="Unassembled WGS sequence"/>
</dbReference>
<dbReference type="RefSeq" id="WP_142538247.1">
    <property type="nucleotide sequence ID" value="NZ_BMIE01000003.1"/>
</dbReference>
<evidence type="ECO:0000256" key="4">
    <source>
        <dbReference type="ARBA" id="ARBA00022801"/>
    </source>
</evidence>
<evidence type="ECO:0000313" key="8">
    <source>
        <dbReference type="Proteomes" id="UP000317316"/>
    </source>
</evidence>
<evidence type="ECO:0000256" key="5">
    <source>
        <dbReference type="HAMAP-Rule" id="MF_00651"/>
    </source>
</evidence>
<keyword evidence="8" id="KW-1185">Reference proteome</keyword>
<dbReference type="HAMAP" id="MF_00651">
    <property type="entry name" value="Nuclease_YqgF"/>
    <property type="match status" value="1"/>
</dbReference>
<dbReference type="FunFam" id="3.30.420.140:FF:000003">
    <property type="entry name" value="Putative pre-16S rRNA nuclease"/>
    <property type="match status" value="1"/>
</dbReference>
<keyword evidence="3 5" id="KW-0540">Nuclease</keyword>
<dbReference type="GO" id="GO:0000967">
    <property type="term" value="P:rRNA 5'-end processing"/>
    <property type="evidence" value="ECO:0007669"/>
    <property type="project" value="UniProtKB-UniRule"/>
</dbReference>
<dbReference type="PANTHER" id="PTHR33317">
    <property type="entry name" value="POLYNUCLEOTIDYL TRANSFERASE, RIBONUCLEASE H-LIKE SUPERFAMILY PROTEIN"/>
    <property type="match status" value="1"/>
</dbReference>
<dbReference type="OrthoDB" id="9796140at2"/>
<name>A0A544T9Y4_9BACI</name>
<feature type="domain" description="YqgF/RNase H-like" evidence="6">
    <location>
        <begin position="1"/>
        <end position="103"/>
    </location>
</feature>
<dbReference type="InterPro" id="IPR006641">
    <property type="entry name" value="YqgF/RNaseH-like_dom"/>
</dbReference>
<evidence type="ECO:0000313" key="7">
    <source>
        <dbReference type="EMBL" id="TQR14261.1"/>
    </source>
</evidence>
<reference evidence="7 8" key="1">
    <citation type="submission" date="2019-05" db="EMBL/GenBank/DDBJ databases">
        <title>Psychrobacillus vulpis sp. nov., a new species isolated from feces of a red fox that inhabits in The Tablas de Daimiel Natural Park, Albacete, Spain.</title>
        <authorList>
            <person name="Rodriguez M."/>
            <person name="Reina J.C."/>
            <person name="Bejar V."/>
            <person name="Llamas I."/>
        </authorList>
    </citation>
    <scope>NUCLEOTIDE SEQUENCE [LARGE SCALE GENOMIC DNA]</scope>
    <source>
        <strain evidence="7 8">NEAU-3TGS17</strain>
    </source>
</reference>
<dbReference type="EC" id="3.1.-.-" evidence="5"/>
<sequence length="139" mass="15903">MRIMGLDVGSRTVGVAISDAMGWTAQGIETIKINEDELNFGLDRIDELVKQHEVKEFVVGFPKNMNNTIGPRAEASERYAKLLTDKYHFPVTMWDERLTTMAAERMLIDADVSRKKRKQVIDKMAAVMILQGYLDRKNR</sequence>
<evidence type="ECO:0000259" key="6">
    <source>
        <dbReference type="SMART" id="SM00732"/>
    </source>
</evidence>
<comment type="similarity">
    <text evidence="5">Belongs to the YqgF HJR family.</text>
</comment>
<comment type="function">
    <text evidence="5">Could be a nuclease involved in processing of the 5'-end of pre-16S rRNA.</text>
</comment>
<dbReference type="GO" id="GO:0004518">
    <property type="term" value="F:nuclease activity"/>
    <property type="evidence" value="ECO:0007669"/>
    <property type="project" value="UniProtKB-KW"/>
</dbReference>
<dbReference type="InterPro" id="IPR005227">
    <property type="entry name" value="YqgF"/>
</dbReference>
<dbReference type="Pfam" id="PF03652">
    <property type="entry name" value="RuvX"/>
    <property type="match status" value="1"/>
</dbReference>
<accession>A0A544T9Y4</accession>
<dbReference type="AlphaFoldDB" id="A0A544T9Y4"/>
<keyword evidence="4 5" id="KW-0378">Hydrolase</keyword>
<dbReference type="InterPro" id="IPR012337">
    <property type="entry name" value="RNaseH-like_sf"/>
</dbReference>
<organism evidence="7 8">
    <name type="scientific">Psychrobacillus lasiicapitis</name>
    <dbReference type="NCBI Taxonomy" id="1636719"/>
    <lineage>
        <taxon>Bacteria</taxon>
        <taxon>Bacillati</taxon>
        <taxon>Bacillota</taxon>
        <taxon>Bacilli</taxon>
        <taxon>Bacillales</taxon>
        <taxon>Bacillaceae</taxon>
        <taxon>Psychrobacillus</taxon>
    </lineage>
</organism>
<dbReference type="CDD" id="cd16964">
    <property type="entry name" value="YqgF"/>
    <property type="match status" value="1"/>
</dbReference>
<keyword evidence="2 5" id="KW-0690">Ribosome biogenesis</keyword>
<keyword evidence="1 5" id="KW-0963">Cytoplasm</keyword>
<evidence type="ECO:0000256" key="1">
    <source>
        <dbReference type="ARBA" id="ARBA00022490"/>
    </source>
</evidence>